<dbReference type="GO" id="GO:0022857">
    <property type="term" value="F:transmembrane transporter activity"/>
    <property type="evidence" value="ECO:0007669"/>
    <property type="project" value="InterPro"/>
</dbReference>
<dbReference type="Pfam" id="PF00083">
    <property type="entry name" value="Sugar_tr"/>
    <property type="match status" value="1"/>
</dbReference>
<reference evidence="7 8" key="1">
    <citation type="submission" date="2020-11" db="EMBL/GenBank/DDBJ databases">
        <title>Actinomyces sp. ZJ750.</title>
        <authorList>
            <person name="Zhou J."/>
        </authorList>
    </citation>
    <scope>NUCLEOTIDE SEQUENCE [LARGE SCALE GENOMIC DNA]</scope>
    <source>
        <strain evidence="7 8">ZJ750</strain>
    </source>
</reference>
<dbReference type="Gene3D" id="1.20.1250.20">
    <property type="entry name" value="MFS general substrate transporter like domains"/>
    <property type="match status" value="1"/>
</dbReference>
<dbReference type="InterPro" id="IPR036259">
    <property type="entry name" value="MFS_trans_sf"/>
</dbReference>
<feature type="transmembrane region" description="Helical" evidence="6">
    <location>
        <begin position="15"/>
        <end position="36"/>
    </location>
</feature>
<feature type="transmembrane region" description="Helical" evidence="6">
    <location>
        <begin position="56"/>
        <end position="79"/>
    </location>
</feature>
<evidence type="ECO:0000256" key="2">
    <source>
        <dbReference type="ARBA" id="ARBA00022448"/>
    </source>
</evidence>
<comment type="subcellular location">
    <subcellularLocation>
        <location evidence="1">Membrane</location>
    </subcellularLocation>
</comment>
<evidence type="ECO:0000313" key="8">
    <source>
        <dbReference type="Proteomes" id="UP000594637"/>
    </source>
</evidence>
<feature type="transmembrane region" description="Helical" evidence="6">
    <location>
        <begin position="356"/>
        <end position="379"/>
    </location>
</feature>
<evidence type="ECO:0000256" key="3">
    <source>
        <dbReference type="ARBA" id="ARBA00022692"/>
    </source>
</evidence>
<evidence type="ECO:0000256" key="6">
    <source>
        <dbReference type="SAM" id="Phobius"/>
    </source>
</evidence>
<feature type="transmembrane region" description="Helical" evidence="6">
    <location>
        <begin position="178"/>
        <end position="199"/>
    </location>
</feature>
<feature type="transmembrane region" description="Helical" evidence="6">
    <location>
        <begin position="261"/>
        <end position="283"/>
    </location>
</feature>
<keyword evidence="8" id="KW-1185">Reference proteome</keyword>
<evidence type="ECO:0000256" key="1">
    <source>
        <dbReference type="ARBA" id="ARBA00004370"/>
    </source>
</evidence>
<sequence length="453" mass="45709">MTLGPRPAAQLRLRALLVLAGTVHGAAWGAVGMTLLGDDDAPAILALDGPRVTSEADLLTCLLLVAALPLGSLLGAPALDRLSHTLGRRPAVMSAAALIAVGALLPTPGGLILTLSGALAVGLGLGGLTIVLPKLAHELAAPGHRRLMPRTWAVAPVGAAGAVAAGALASLAEPRGAVVGAWAVPAVLATLVLLLATALPETPHWYTAQNRLEAAHASLVRMHGALEAAVAIDWVLLDAGTRGDQARLSRSDLTIRRVRQVVVAGLLLELVQALPLGLAALVLTPPLLAGRVPEGWVPAGPLAMLALLWGGAGLCGLLRRRAHHLAYAWVMVGTGVSVCGTVLLALLGSVGPVGDVVVLLAASTLMVAGQYVAVVPACAGGVDPLVPPWLLRSQRRAVAALRPLVQLVSVGGAVLVLALAPSSAVMLGLVLGGQLLSLLLALLALPRAVAALR</sequence>
<keyword evidence="4 6" id="KW-1133">Transmembrane helix</keyword>
<feature type="transmembrane region" description="Helical" evidence="6">
    <location>
        <begin position="325"/>
        <end position="350"/>
    </location>
</feature>
<keyword evidence="3 6" id="KW-0812">Transmembrane</keyword>
<dbReference type="RefSeq" id="WP_166855887.1">
    <property type="nucleotide sequence ID" value="NZ_CP063989.1"/>
</dbReference>
<evidence type="ECO:0000313" key="7">
    <source>
        <dbReference type="EMBL" id="QPL04884.1"/>
    </source>
</evidence>
<keyword evidence="2" id="KW-0813">Transport</keyword>
<dbReference type="InterPro" id="IPR005828">
    <property type="entry name" value="MFS_sugar_transport-like"/>
</dbReference>
<accession>A0A7T0PVM9</accession>
<dbReference type="GO" id="GO:0016020">
    <property type="term" value="C:membrane"/>
    <property type="evidence" value="ECO:0007669"/>
    <property type="project" value="UniProtKB-SubCell"/>
</dbReference>
<organism evidence="7 8">
    <name type="scientific">Actinomyces respiraculi</name>
    <dbReference type="NCBI Taxonomy" id="2744574"/>
    <lineage>
        <taxon>Bacteria</taxon>
        <taxon>Bacillati</taxon>
        <taxon>Actinomycetota</taxon>
        <taxon>Actinomycetes</taxon>
        <taxon>Actinomycetales</taxon>
        <taxon>Actinomycetaceae</taxon>
        <taxon>Actinomyces</taxon>
    </lineage>
</organism>
<feature type="transmembrane region" description="Helical" evidence="6">
    <location>
        <begin position="426"/>
        <end position="445"/>
    </location>
</feature>
<dbReference type="PANTHER" id="PTHR48020">
    <property type="entry name" value="PROTON MYO-INOSITOL COTRANSPORTER"/>
    <property type="match status" value="1"/>
</dbReference>
<feature type="transmembrane region" description="Helical" evidence="6">
    <location>
        <begin position="152"/>
        <end position="172"/>
    </location>
</feature>
<gene>
    <name evidence="7" type="ORF">ID810_09040</name>
</gene>
<feature type="transmembrane region" description="Helical" evidence="6">
    <location>
        <begin position="111"/>
        <end position="132"/>
    </location>
</feature>
<dbReference type="InterPro" id="IPR050814">
    <property type="entry name" value="Myo-inositol_Transporter"/>
</dbReference>
<evidence type="ECO:0000256" key="5">
    <source>
        <dbReference type="ARBA" id="ARBA00023136"/>
    </source>
</evidence>
<dbReference type="PANTHER" id="PTHR48020:SF12">
    <property type="entry name" value="PROTON MYO-INOSITOL COTRANSPORTER"/>
    <property type="match status" value="1"/>
</dbReference>
<evidence type="ECO:0000256" key="4">
    <source>
        <dbReference type="ARBA" id="ARBA00022989"/>
    </source>
</evidence>
<dbReference type="KEGG" id="arep:ID810_09040"/>
<dbReference type="Proteomes" id="UP000594637">
    <property type="component" value="Chromosome"/>
</dbReference>
<proteinExistence type="predicted"/>
<feature type="transmembrane region" description="Helical" evidence="6">
    <location>
        <begin position="86"/>
        <end position="105"/>
    </location>
</feature>
<dbReference type="AlphaFoldDB" id="A0A7T0PVM9"/>
<dbReference type="SUPFAM" id="SSF103473">
    <property type="entry name" value="MFS general substrate transporter"/>
    <property type="match status" value="1"/>
</dbReference>
<feature type="transmembrane region" description="Helical" evidence="6">
    <location>
        <begin position="400"/>
        <end position="420"/>
    </location>
</feature>
<dbReference type="EMBL" id="CP063989">
    <property type="protein sequence ID" value="QPL04884.1"/>
    <property type="molecule type" value="Genomic_DNA"/>
</dbReference>
<protein>
    <submittedName>
        <fullName evidence="7">MFS transporter</fullName>
    </submittedName>
</protein>
<keyword evidence="5 6" id="KW-0472">Membrane</keyword>
<feature type="transmembrane region" description="Helical" evidence="6">
    <location>
        <begin position="295"/>
        <end position="318"/>
    </location>
</feature>
<name>A0A7T0PVM9_9ACTO</name>